<dbReference type="InterPro" id="IPR034904">
    <property type="entry name" value="FSCA_dom_sf"/>
</dbReference>
<reference evidence="1" key="1">
    <citation type="submission" date="2018-06" db="EMBL/GenBank/DDBJ databases">
        <authorList>
            <person name="Zhirakovskaya E."/>
        </authorList>
    </citation>
    <scope>NUCLEOTIDE SEQUENCE</scope>
</reference>
<gene>
    <name evidence="1" type="ORF">MNBD_BACTEROID07-1255</name>
</gene>
<evidence type="ECO:0000313" key="1">
    <source>
        <dbReference type="EMBL" id="VAW29178.1"/>
    </source>
</evidence>
<accession>A0A3B0UF20</accession>
<dbReference type="SUPFAM" id="SSF117916">
    <property type="entry name" value="Fe-S cluster assembly (FSCA) domain-like"/>
    <property type="match status" value="1"/>
</dbReference>
<evidence type="ECO:0008006" key="2">
    <source>
        <dbReference type="Google" id="ProtNLM"/>
    </source>
</evidence>
<organism evidence="1">
    <name type="scientific">hydrothermal vent metagenome</name>
    <dbReference type="NCBI Taxonomy" id="652676"/>
    <lineage>
        <taxon>unclassified sequences</taxon>
        <taxon>metagenomes</taxon>
        <taxon>ecological metagenomes</taxon>
    </lineage>
</organism>
<protein>
    <recommendedName>
        <fullName evidence="2">MIP18 family-like domain-containing protein</fullName>
    </recommendedName>
</protein>
<name>A0A3B0UF20_9ZZZZ</name>
<dbReference type="EMBL" id="UOET01000332">
    <property type="protein sequence ID" value="VAW29178.1"/>
    <property type="molecule type" value="Genomic_DNA"/>
</dbReference>
<dbReference type="AlphaFoldDB" id="A0A3B0UF20"/>
<sequence length="90" mass="10251">MRKEVRNKLADILDRVKDPENGTSVTQMNLVAGIKYNEPAKEFAVYMHPVKTAKACCVVFQLSAYAQIEEMLKKEIEEEFPNNAVVFKNS</sequence>
<proteinExistence type="predicted"/>
<dbReference type="Gene3D" id="3.30.300.130">
    <property type="entry name" value="Fe-S cluster assembly (FSCA)"/>
    <property type="match status" value="1"/>
</dbReference>